<reference evidence="9" key="1">
    <citation type="submission" date="2011-12" db="EMBL/GenBank/DDBJ databases">
        <title>The Draft Genome of Lepisosteus oculatus.</title>
        <authorList>
            <consortium name="The Broad Institute Genome Assembly &amp; Analysis Group"/>
            <consortium name="Computational R&amp;D Group"/>
            <consortium name="and Sequencing Platform"/>
            <person name="Di Palma F."/>
            <person name="Alfoldi J."/>
            <person name="Johnson J."/>
            <person name="Berlin A."/>
            <person name="Gnerre S."/>
            <person name="Jaffe D."/>
            <person name="MacCallum I."/>
            <person name="Young S."/>
            <person name="Walker B.J."/>
            <person name="Lander E.S."/>
            <person name="Lindblad-Toh K."/>
        </authorList>
    </citation>
    <scope>NUCLEOTIDE SEQUENCE [LARGE SCALE GENOMIC DNA]</scope>
</reference>
<proteinExistence type="inferred from homology"/>
<protein>
    <submittedName>
        <fullName evidence="8">Metalloreductase STEAP1-like</fullName>
    </submittedName>
</protein>
<dbReference type="InParanoid" id="W5MWQ4"/>
<keyword evidence="5 6" id="KW-0472">Membrane</keyword>
<sequence length="290" mass="33610">HSATAFEDFESPPGVNKLDLQLFPLWHLPLKLAAMFSTMFFLYTFLRDVIHPFVSQSKNEFYKIPILVMNKVLPGVAITLLALVYLPGFLTVVFQLHRGTKYSPFPSWLAIWLKMRKQLGLLCCFCAVLHAVYSLCYSMRQSYRYKLLNWAYQQVKQNKEDAWIEDDVWRMEIYLFLGILSLGILAMLALASIPSVSETLNWREFRCVQRNLGCCALLLCTAHALVYGWRKWAEVKHFVWYTPPSFILVVLLPLGVLLCRAVLLLPCLDRRLHAIQRGWEKKSSEATKEV</sequence>
<name>W5MWQ4_LEPOC</name>
<feature type="transmembrane region" description="Helical" evidence="6">
    <location>
        <begin position="28"/>
        <end position="46"/>
    </location>
</feature>
<evidence type="ECO:0000256" key="4">
    <source>
        <dbReference type="ARBA" id="ARBA00022989"/>
    </source>
</evidence>
<dbReference type="Pfam" id="PF01794">
    <property type="entry name" value="Ferric_reduct"/>
    <property type="match status" value="1"/>
</dbReference>
<dbReference type="AlphaFoldDB" id="W5MWQ4"/>
<dbReference type="InterPro" id="IPR051267">
    <property type="entry name" value="STEAP_metalloreductase"/>
</dbReference>
<comment type="subcellular location">
    <subcellularLocation>
        <location evidence="1">Membrane</location>
        <topology evidence="1">Multi-pass membrane protein</topology>
    </subcellularLocation>
</comment>
<evidence type="ECO:0000256" key="6">
    <source>
        <dbReference type="SAM" id="Phobius"/>
    </source>
</evidence>
<feature type="domain" description="Ferric oxidoreductase" evidence="7">
    <location>
        <begin position="76"/>
        <end position="220"/>
    </location>
</feature>
<evidence type="ECO:0000313" key="8">
    <source>
        <dbReference type="Ensembl" id="ENSLOCP00000012813.1"/>
    </source>
</evidence>
<dbReference type="GO" id="GO:0005768">
    <property type="term" value="C:endosome"/>
    <property type="evidence" value="ECO:0000318"/>
    <property type="project" value="GO_Central"/>
</dbReference>
<comment type="similarity">
    <text evidence="2">Belongs to the STEAP family.</text>
</comment>
<feature type="transmembrane region" description="Helical" evidence="6">
    <location>
        <begin position="72"/>
        <end position="94"/>
    </location>
</feature>
<keyword evidence="4 6" id="KW-1133">Transmembrane helix</keyword>
<keyword evidence="9" id="KW-1185">Reference proteome</keyword>
<evidence type="ECO:0000256" key="5">
    <source>
        <dbReference type="ARBA" id="ARBA00023136"/>
    </source>
</evidence>
<accession>W5MWQ4</accession>
<evidence type="ECO:0000313" key="9">
    <source>
        <dbReference type="Proteomes" id="UP000018468"/>
    </source>
</evidence>
<reference evidence="8" key="2">
    <citation type="submission" date="2025-08" db="UniProtKB">
        <authorList>
            <consortium name="Ensembl"/>
        </authorList>
    </citation>
    <scope>IDENTIFICATION</scope>
</reference>
<dbReference type="GeneTree" id="ENSGT00390000008042"/>
<evidence type="ECO:0000256" key="3">
    <source>
        <dbReference type="ARBA" id="ARBA00022692"/>
    </source>
</evidence>
<feature type="transmembrane region" description="Helical" evidence="6">
    <location>
        <begin position="173"/>
        <end position="196"/>
    </location>
</feature>
<dbReference type="EMBL" id="AHAT01017522">
    <property type="status" value="NOT_ANNOTATED_CDS"/>
    <property type="molecule type" value="Genomic_DNA"/>
</dbReference>
<evidence type="ECO:0000256" key="1">
    <source>
        <dbReference type="ARBA" id="ARBA00004141"/>
    </source>
</evidence>
<evidence type="ECO:0000259" key="7">
    <source>
        <dbReference type="Pfam" id="PF01794"/>
    </source>
</evidence>
<dbReference type="Ensembl" id="ENSLOCT00000012838.1">
    <property type="protein sequence ID" value="ENSLOCP00000012813.1"/>
    <property type="gene ID" value="ENSLOCG00000010454.1"/>
</dbReference>
<keyword evidence="3 6" id="KW-0812">Transmembrane</keyword>
<dbReference type="InterPro" id="IPR013130">
    <property type="entry name" value="Fe3_Rdtase_TM_dom"/>
</dbReference>
<dbReference type="eggNOG" id="ENOG502QWI9">
    <property type="taxonomic scope" value="Eukaryota"/>
</dbReference>
<dbReference type="Bgee" id="ENSLOCG00000010454">
    <property type="expression patterns" value="Expressed in pharyngeal gill and 11 other cell types or tissues"/>
</dbReference>
<feature type="transmembrane region" description="Helical" evidence="6">
    <location>
        <begin position="246"/>
        <end position="268"/>
    </location>
</feature>
<dbReference type="Proteomes" id="UP000018468">
    <property type="component" value="Linkage group LG9"/>
</dbReference>
<evidence type="ECO:0000256" key="2">
    <source>
        <dbReference type="ARBA" id="ARBA00007729"/>
    </source>
</evidence>
<feature type="transmembrane region" description="Helical" evidence="6">
    <location>
        <begin position="119"/>
        <end position="140"/>
    </location>
</feature>
<reference evidence="8" key="3">
    <citation type="submission" date="2025-09" db="UniProtKB">
        <authorList>
            <consortium name="Ensembl"/>
        </authorList>
    </citation>
    <scope>IDENTIFICATION</scope>
</reference>
<dbReference type="OMA" id="KQFIWYT"/>
<dbReference type="STRING" id="7918.ENSLOCP00000012813"/>
<dbReference type="PANTHER" id="PTHR14239">
    <property type="entry name" value="DUDULIN-RELATED"/>
    <property type="match status" value="1"/>
</dbReference>
<organism evidence="8 9">
    <name type="scientific">Lepisosteus oculatus</name>
    <name type="common">Spotted gar</name>
    <dbReference type="NCBI Taxonomy" id="7918"/>
    <lineage>
        <taxon>Eukaryota</taxon>
        <taxon>Metazoa</taxon>
        <taxon>Chordata</taxon>
        <taxon>Craniata</taxon>
        <taxon>Vertebrata</taxon>
        <taxon>Euteleostomi</taxon>
        <taxon>Actinopterygii</taxon>
        <taxon>Neopterygii</taxon>
        <taxon>Holostei</taxon>
        <taxon>Semionotiformes</taxon>
        <taxon>Lepisosteidae</taxon>
        <taxon>Lepisosteus</taxon>
    </lineage>
</organism>
<dbReference type="GO" id="GO:0005886">
    <property type="term" value="C:plasma membrane"/>
    <property type="evidence" value="ECO:0000318"/>
    <property type="project" value="GO_Central"/>
</dbReference>
<dbReference type="HOGENOM" id="CLU_034618_0_0_1"/>
<dbReference type="PANTHER" id="PTHR14239:SF3">
    <property type="entry name" value="METALLOREDUCTASE STEAP1-RELATED"/>
    <property type="match status" value="1"/>
</dbReference>